<name>A0A8T1M199_CLOSI</name>
<protein>
    <submittedName>
        <fullName evidence="2">Uncharacterized protein</fullName>
    </submittedName>
</protein>
<reference evidence="2 3" key="1">
    <citation type="journal article" date="2018" name="Biotechnol. Adv.">
        <title>Improved genomic resources and new bioinformatic workflow for the carcinogenic parasite Clonorchis sinensis: Biotechnological implications.</title>
        <authorList>
            <person name="Wang D."/>
            <person name="Korhonen P.K."/>
            <person name="Gasser R.B."/>
            <person name="Young N.D."/>
        </authorList>
    </citation>
    <scope>NUCLEOTIDE SEQUENCE [LARGE SCALE GENOMIC DNA]</scope>
    <source>
        <strain evidence="2">Cs-k2</strain>
    </source>
</reference>
<evidence type="ECO:0000313" key="2">
    <source>
        <dbReference type="EMBL" id="KAG5442738.1"/>
    </source>
</evidence>
<organism evidence="2 3">
    <name type="scientific">Clonorchis sinensis</name>
    <name type="common">Chinese liver fluke</name>
    <dbReference type="NCBI Taxonomy" id="79923"/>
    <lineage>
        <taxon>Eukaryota</taxon>
        <taxon>Metazoa</taxon>
        <taxon>Spiralia</taxon>
        <taxon>Lophotrochozoa</taxon>
        <taxon>Platyhelminthes</taxon>
        <taxon>Trematoda</taxon>
        <taxon>Digenea</taxon>
        <taxon>Opisthorchiida</taxon>
        <taxon>Opisthorchiata</taxon>
        <taxon>Opisthorchiidae</taxon>
        <taxon>Clonorchis</taxon>
    </lineage>
</organism>
<evidence type="ECO:0000313" key="3">
    <source>
        <dbReference type="Proteomes" id="UP000286415"/>
    </source>
</evidence>
<dbReference type="AlphaFoldDB" id="A0A8T1M199"/>
<feature type="signal peptide" evidence="1">
    <location>
        <begin position="1"/>
        <end position="21"/>
    </location>
</feature>
<proteinExistence type="predicted"/>
<keyword evidence="3" id="KW-1185">Reference proteome</keyword>
<accession>A0A8T1M199</accession>
<feature type="chain" id="PRO_5035897165" evidence="1">
    <location>
        <begin position="22"/>
        <end position="114"/>
    </location>
</feature>
<sequence>MNTRIIILINLLAVCIDRGSSNTFYAQCKKRCEDNSGDREDEIYRALMSRCLSRCTDEAFTWCKRSCHQNFESQDEKREACNDRCRSAGLKRCREDCRYGGPGCLAVCEVMYGG</sequence>
<reference evidence="2 3" key="2">
    <citation type="journal article" date="2021" name="Genomics">
        <title>High-quality reference genome for Clonorchis sinensis.</title>
        <authorList>
            <person name="Young N.D."/>
            <person name="Stroehlein A.J."/>
            <person name="Kinkar L."/>
            <person name="Wang T."/>
            <person name="Sohn W.M."/>
            <person name="Chang B.C.H."/>
            <person name="Kaur P."/>
            <person name="Weisz D."/>
            <person name="Dudchenko O."/>
            <person name="Aiden E.L."/>
            <person name="Korhonen P.K."/>
            <person name="Gasser R.B."/>
        </authorList>
    </citation>
    <scope>NUCLEOTIDE SEQUENCE [LARGE SCALE GENOMIC DNA]</scope>
    <source>
        <strain evidence="2">Cs-k2</strain>
    </source>
</reference>
<dbReference type="OrthoDB" id="10375025at2759"/>
<evidence type="ECO:0000256" key="1">
    <source>
        <dbReference type="SAM" id="SignalP"/>
    </source>
</evidence>
<dbReference type="EMBL" id="NIRI02000056">
    <property type="protein sequence ID" value="KAG5442738.1"/>
    <property type="molecule type" value="Genomic_DNA"/>
</dbReference>
<keyword evidence="1" id="KW-0732">Signal</keyword>
<dbReference type="Proteomes" id="UP000286415">
    <property type="component" value="Unassembled WGS sequence"/>
</dbReference>
<comment type="caution">
    <text evidence="2">The sequence shown here is derived from an EMBL/GenBank/DDBJ whole genome shotgun (WGS) entry which is preliminary data.</text>
</comment>
<gene>
    <name evidence="2" type="ORF">CSKR_114050</name>
</gene>